<dbReference type="OrthoDB" id="2817989at2"/>
<dbReference type="InterPro" id="IPR050312">
    <property type="entry name" value="IolE/XylAMocC-like"/>
</dbReference>
<dbReference type="GO" id="GO:0016853">
    <property type="term" value="F:isomerase activity"/>
    <property type="evidence" value="ECO:0007669"/>
    <property type="project" value="UniProtKB-KW"/>
</dbReference>
<dbReference type="PANTHER" id="PTHR12110">
    <property type="entry name" value="HYDROXYPYRUVATE ISOMERASE"/>
    <property type="match status" value="1"/>
</dbReference>
<keyword evidence="4" id="KW-1185">Reference proteome</keyword>
<proteinExistence type="predicted"/>
<gene>
    <name evidence="3" type="ORF">SAMN04489834_1069</name>
</gene>
<evidence type="ECO:0000256" key="1">
    <source>
        <dbReference type="ARBA" id="ARBA00023277"/>
    </source>
</evidence>
<dbReference type="RefSeq" id="WP_083363120.1">
    <property type="nucleotide sequence ID" value="NZ_LT629742.1"/>
</dbReference>
<organism evidence="3 4">
    <name type="scientific">Microterricola viridarii</name>
    <dbReference type="NCBI Taxonomy" id="412690"/>
    <lineage>
        <taxon>Bacteria</taxon>
        <taxon>Bacillati</taxon>
        <taxon>Actinomycetota</taxon>
        <taxon>Actinomycetes</taxon>
        <taxon>Micrococcales</taxon>
        <taxon>Microbacteriaceae</taxon>
        <taxon>Microterricola</taxon>
    </lineage>
</organism>
<sequence length="278" mass="29406">MSFNADRVICSTITLRHLPLPEALAGIAEQGFSGIDLGALPGVCNHVPFVLDEDAVEVVAAQVRASGLAVRSINADIGDLNLPIDAAGQAGRDRHMALLLDLAVAIGSTAIVLPNGAQSAEPVDSLDADIDRVAAQLARAADASEARGIELWVEAPHFHRLVNDLGRTAAFLPRLDPRIGVVLDVSHIVASGGTPREFLAAHTERTRHVHLRDAEPGYINHSIGRGRVDFVDAIAALGEAGYRGALSLELETRDTEDADRARVAREAAEFISGLLPTL</sequence>
<feature type="domain" description="Xylose isomerase-like TIM barrel" evidence="2">
    <location>
        <begin position="27"/>
        <end position="271"/>
    </location>
</feature>
<evidence type="ECO:0000259" key="2">
    <source>
        <dbReference type="Pfam" id="PF01261"/>
    </source>
</evidence>
<dbReference type="InterPro" id="IPR013022">
    <property type="entry name" value="Xyl_isomerase-like_TIM-brl"/>
</dbReference>
<dbReference type="AlphaFoldDB" id="A0A1H1QDS8"/>
<dbReference type="EMBL" id="LT629742">
    <property type="protein sequence ID" value="SDS21575.1"/>
    <property type="molecule type" value="Genomic_DNA"/>
</dbReference>
<accession>A0A1H1QDS8</accession>
<evidence type="ECO:0000313" key="3">
    <source>
        <dbReference type="EMBL" id="SDS21575.1"/>
    </source>
</evidence>
<dbReference type="Gene3D" id="3.20.20.150">
    <property type="entry name" value="Divalent-metal-dependent TIM barrel enzymes"/>
    <property type="match status" value="1"/>
</dbReference>
<protein>
    <submittedName>
        <fullName evidence="3">Sugar phosphate isomerase/epimerase</fullName>
    </submittedName>
</protein>
<name>A0A1H1QDS8_9MICO</name>
<reference evidence="4" key="1">
    <citation type="submission" date="2016-10" db="EMBL/GenBank/DDBJ databases">
        <authorList>
            <person name="Varghese N."/>
            <person name="Submissions S."/>
        </authorList>
    </citation>
    <scope>NUCLEOTIDE SEQUENCE [LARGE SCALE GENOMIC DNA]</scope>
    <source>
        <strain evidence="4">DSM 21772</strain>
    </source>
</reference>
<evidence type="ECO:0000313" key="4">
    <source>
        <dbReference type="Proteomes" id="UP000181956"/>
    </source>
</evidence>
<dbReference type="InterPro" id="IPR036237">
    <property type="entry name" value="Xyl_isomerase-like_sf"/>
</dbReference>
<keyword evidence="1" id="KW-0119">Carbohydrate metabolism</keyword>
<dbReference type="Pfam" id="PF01261">
    <property type="entry name" value="AP_endonuc_2"/>
    <property type="match status" value="1"/>
</dbReference>
<dbReference type="Proteomes" id="UP000181956">
    <property type="component" value="Chromosome I"/>
</dbReference>
<keyword evidence="3" id="KW-0413">Isomerase</keyword>
<dbReference type="SUPFAM" id="SSF51658">
    <property type="entry name" value="Xylose isomerase-like"/>
    <property type="match status" value="1"/>
</dbReference>
<dbReference type="STRING" id="412690.SAMN04489834_1069"/>